<accession>A0A372JB98</accession>
<evidence type="ECO:0000256" key="1">
    <source>
        <dbReference type="SAM" id="MobiDB-lite"/>
    </source>
</evidence>
<dbReference type="Gene3D" id="3.40.50.300">
    <property type="entry name" value="P-loop containing nucleotide triphosphate hydrolases"/>
    <property type="match status" value="1"/>
</dbReference>
<dbReference type="Proteomes" id="UP000261811">
    <property type="component" value="Unassembled WGS sequence"/>
</dbReference>
<feature type="region of interest" description="Disordered" evidence="1">
    <location>
        <begin position="1"/>
        <end position="36"/>
    </location>
</feature>
<protein>
    <submittedName>
        <fullName evidence="2">ATP/GTP-binding protein</fullName>
    </submittedName>
</protein>
<dbReference type="InterPro" id="IPR008868">
    <property type="entry name" value="TniB"/>
</dbReference>
<evidence type="ECO:0000313" key="2">
    <source>
        <dbReference type="EMBL" id="RFU36668.1"/>
    </source>
</evidence>
<sequence length="368" mass="40097">MSRRTRPTWLEPAQSSPEVPEREALPPGNPLTTREGWRRFVGRAPRPPEPLSAEALLALPRATRAARQDARRDYHADLPLVSTPTIQKVIATGRLLVQLNRNQISARRGAIISGMSGTGKTTALTQLARAHELATRRRHPRDPERMPVLYVTIPPAATPRMLAVEFARFFGLEIGPSANLTDVTNTVCSVAAHTHVALVLVDEIHNLNLATRFGAEVSDQLKYFAERLPATFIYAGVEVEAQGLFAGARGRQIAGRFAVVEAAPFAYGTAEQRNAWDALVATLESTLRLRDHTPGTLPAIAEDLYRRTGGMIGSLSQLVRGAAILAIETGIEQITDDLLDLVPLDYAAIRHTAPTKTSRRALGEIATL</sequence>
<dbReference type="InterPro" id="IPR027417">
    <property type="entry name" value="P-loop_NTPase"/>
</dbReference>
<dbReference type="Pfam" id="PF05621">
    <property type="entry name" value="TniB"/>
    <property type="match status" value="1"/>
</dbReference>
<dbReference type="SUPFAM" id="SSF52540">
    <property type="entry name" value="P-loop containing nucleoside triphosphate hydrolases"/>
    <property type="match status" value="1"/>
</dbReference>
<proteinExistence type="predicted"/>
<dbReference type="RefSeq" id="WP_117361667.1">
    <property type="nucleotide sequence ID" value="NZ_QURH01001040.1"/>
</dbReference>
<dbReference type="AlphaFoldDB" id="A0A372JB98"/>
<comment type="caution">
    <text evidence="2">The sequence shown here is derived from an EMBL/GenBank/DDBJ whole genome shotgun (WGS) entry which is preliminary data.</text>
</comment>
<name>A0A372JB98_9ACTN</name>
<organism evidence="2 3">
    <name type="scientific">Actinomadura logoneensis</name>
    <dbReference type="NCBI Taxonomy" id="2293572"/>
    <lineage>
        <taxon>Bacteria</taxon>
        <taxon>Bacillati</taxon>
        <taxon>Actinomycetota</taxon>
        <taxon>Actinomycetes</taxon>
        <taxon>Streptosporangiales</taxon>
        <taxon>Thermomonosporaceae</taxon>
        <taxon>Actinomadura</taxon>
    </lineage>
</organism>
<dbReference type="OrthoDB" id="3865847at2"/>
<gene>
    <name evidence="2" type="ORF">DZF91_36920</name>
</gene>
<evidence type="ECO:0000313" key="3">
    <source>
        <dbReference type="Proteomes" id="UP000261811"/>
    </source>
</evidence>
<keyword evidence="3" id="KW-1185">Reference proteome</keyword>
<reference evidence="2 3" key="1">
    <citation type="submission" date="2018-08" db="EMBL/GenBank/DDBJ databases">
        <title>Actinomadura jelena sp. nov., a novel Actinomycete isolated from soil in Chad.</title>
        <authorList>
            <person name="Shi L."/>
        </authorList>
    </citation>
    <scope>NUCLEOTIDE SEQUENCE [LARGE SCALE GENOMIC DNA]</scope>
    <source>
        <strain evidence="2 3">NEAU-G17</strain>
    </source>
</reference>
<dbReference type="EMBL" id="QURH01001040">
    <property type="protein sequence ID" value="RFU36668.1"/>
    <property type="molecule type" value="Genomic_DNA"/>
</dbReference>